<feature type="compositionally biased region" description="Basic and acidic residues" evidence="1">
    <location>
        <begin position="410"/>
        <end position="440"/>
    </location>
</feature>
<keyword evidence="3" id="KW-1185">Reference proteome</keyword>
<organism evidence="2 3">
    <name type="scientific">Plastoroseomonas hellenica</name>
    <dbReference type="NCBI Taxonomy" id="2687306"/>
    <lineage>
        <taxon>Bacteria</taxon>
        <taxon>Pseudomonadati</taxon>
        <taxon>Pseudomonadota</taxon>
        <taxon>Alphaproteobacteria</taxon>
        <taxon>Acetobacterales</taxon>
        <taxon>Acetobacteraceae</taxon>
        <taxon>Plastoroseomonas</taxon>
    </lineage>
</organism>
<feature type="compositionally biased region" description="Low complexity" evidence="1">
    <location>
        <begin position="513"/>
        <end position="542"/>
    </location>
</feature>
<feature type="region of interest" description="Disordered" evidence="1">
    <location>
        <begin position="401"/>
        <end position="440"/>
    </location>
</feature>
<protein>
    <submittedName>
        <fullName evidence="2">DUF4175 domain-containing protein</fullName>
    </submittedName>
</protein>
<feature type="compositionally biased region" description="Basic and acidic residues" evidence="1">
    <location>
        <begin position="483"/>
        <end position="511"/>
    </location>
</feature>
<feature type="region of interest" description="Disordered" evidence="1">
    <location>
        <begin position="454"/>
        <end position="549"/>
    </location>
</feature>
<sequence length="716" mass="79035">PGLAARDPRAIRAGLGLAVFAALVMAGDSTGERLRRAFEPGFAAAAPPPVMRVEAWATPPAYTGAAPVFLASEGGAVTLPQGSRLQVSLSGGVGEAPSLALDSNEVAMRSLDRASFVGETVLERGGRLRLTRDGRQIAAWTVTVQADAPPRALFTEPPARAQRGLTIRLPWRAEDDWGVAALRAEIRLAARPDAEPHRLDIPLPGGNPRTAQGAAQPDLSAHPWAGLDVSVRLTARDGAGQEGQSESVTLTLPERSFNHPVAQAVIALRKALSVDPTAREPAWRALDRIAAAPEAFEHDAGTFLALRSARHRLQRDRRPAAVDEVQAMLWEVAIALEEGRADRTARALAAAREALREALDEAQRSEDTTPEQRAELERRIQELREAVRRHLEALAERLQQQNAEAMPFDPRSRLMDRRELDRRTERMRDAAREGRTEDAQRELAELEEMLRALEEGRVASPEQRQRQERQQRGRQQMGAVQDLVRRQGDMLDRGQQRAEEADRRTGAERRQPQRPFQQPFQRPGEQPQTPPQGQAQATPDAAADARRQRALRRALGELMQQFGDLTGEVPESLGRADQAMREAGENLGEGRDARDAQGRAMRALMEGGRQMAQQMQRQGMGQEGEEDGESQDAAGSQQPGGGEGEQGQQQGEGRDPLGRRQRDTAGAQDNGSDTRVPEEAEVLRTRRLQEELRRRGAERERPPTELDYIDRLLRQF</sequence>
<dbReference type="Pfam" id="PF13779">
    <property type="entry name" value="DUF4175"/>
    <property type="match status" value="1"/>
</dbReference>
<dbReference type="EMBL" id="JAAGBB010000080">
    <property type="protein sequence ID" value="MBR0669064.1"/>
    <property type="molecule type" value="Genomic_DNA"/>
</dbReference>
<dbReference type="InterPro" id="IPR012683">
    <property type="entry name" value="CHP02302_TM"/>
</dbReference>
<gene>
    <name evidence="2" type="ORF">GXW71_32240</name>
</gene>
<comment type="caution">
    <text evidence="2">The sequence shown here is derived from an EMBL/GenBank/DDBJ whole genome shotgun (WGS) entry which is preliminary data.</text>
</comment>
<proteinExistence type="predicted"/>
<dbReference type="RefSeq" id="WP_211857631.1">
    <property type="nucleotide sequence ID" value="NZ_JAAGBB010000080.1"/>
</dbReference>
<evidence type="ECO:0000256" key="1">
    <source>
        <dbReference type="SAM" id="MobiDB-lite"/>
    </source>
</evidence>
<feature type="region of interest" description="Disordered" evidence="1">
    <location>
        <begin position="562"/>
        <end position="704"/>
    </location>
</feature>
<name>A0ABS5F917_9PROT</name>
<feature type="compositionally biased region" description="Basic and acidic residues" evidence="1">
    <location>
        <begin position="675"/>
        <end position="704"/>
    </location>
</feature>
<evidence type="ECO:0000313" key="2">
    <source>
        <dbReference type="EMBL" id="MBR0669064.1"/>
    </source>
</evidence>
<dbReference type="Proteomes" id="UP001196870">
    <property type="component" value="Unassembled WGS sequence"/>
</dbReference>
<feature type="compositionally biased region" description="Low complexity" evidence="1">
    <location>
        <begin position="605"/>
        <end position="620"/>
    </location>
</feature>
<reference evidence="3" key="1">
    <citation type="journal article" date="2021" name="Syst. Appl. Microbiol.">
        <title>Roseomonas hellenica sp. nov., isolated from roots of wild-growing Alkanna tinctoria.</title>
        <authorList>
            <person name="Rat A."/>
            <person name="Naranjo H.D."/>
            <person name="Lebbe L."/>
            <person name="Cnockaert M."/>
            <person name="Krigas N."/>
            <person name="Grigoriadou K."/>
            <person name="Maloupa E."/>
            <person name="Willems A."/>
        </authorList>
    </citation>
    <scope>NUCLEOTIDE SEQUENCE [LARGE SCALE GENOMIC DNA]</scope>
    <source>
        <strain evidence="3">LMG 31523</strain>
    </source>
</reference>
<evidence type="ECO:0000313" key="3">
    <source>
        <dbReference type="Proteomes" id="UP001196870"/>
    </source>
</evidence>
<feature type="compositionally biased region" description="Basic and acidic residues" evidence="1">
    <location>
        <begin position="454"/>
        <end position="471"/>
    </location>
</feature>
<feature type="non-terminal residue" evidence="2">
    <location>
        <position position="1"/>
    </location>
</feature>
<accession>A0ABS5F917</accession>
<feature type="compositionally biased region" description="Basic and acidic residues" evidence="1">
    <location>
        <begin position="652"/>
        <end position="663"/>
    </location>
</feature>
<feature type="compositionally biased region" description="Basic and acidic residues" evidence="1">
    <location>
        <begin position="578"/>
        <end position="597"/>
    </location>
</feature>